<dbReference type="SUPFAM" id="SSF52058">
    <property type="entry name" value="L domain-like"/>
    <property type="match status" value="1"/>
</dbReference>
<dbReference type="AlphaFoldDB" id="A0A9P6EKC3"/>
<evidence type="ECO:0008006" key="4">
    <source>
        <dbReference type="Google" id="ProtNLM"/>
    </source>
</evidence>
<evidence type="ECO:0000256" key="1">
    <source>
        <dbReference type="SAM" id="MobiDB-lite"/>
    </source>
</evidence>
<sequence>MEEPNETQLLLDQKIFQLQQSIQLLKNERNQHARIAQLPPEVLGRVFVEALGVVREFGKLIPLAQRFNFSFVSQIWRGVAISTPEIWGILPDGHLDWCRVMLERSRTTGLTLETNLSDFESPKAKFVQEVILNHRVRLRELKITFSFFYENGGTQLFLDAFPTSAPRLHARLSSLELKGHSLDWTSSMLTGLKKLKMINNTSTTTLSNFLGALRRMPDLESLDLENSIPLTNLESNSPVQLPALQQLRISSDSYDGLSPLQYFAIPASTIVDLRCTASAYSIQSNLESLWSRLSLTISHFLASMTSGSTGILPAFHTLSLSFLSAYTIKAWRKPWTYSSPNMHRTDAANFSLQLNAAGPSITKLIPNVLTQINTLALSAIIDEGSLIQTFGDISTLRTIVLDGRSGILESLSRALNPQTDNMNASYNQVAFSRLENLVMYNTIFSEQDGIDYITLDDLVDCLIQRFEHGVPIQKLAIFESFDIYDDDIGLLEEVVVDVEWDEVTMECEEEGEDDYDEDRYDLDYDSDQDYEDDDFGYHSFSFY</sequence>
<comment type="caution">
    <text evidence="2">The sequence shown here is derived from an EMBL/GenBank/DDBJ whole genome shotgun (WGS) entry which is preliminary data.</text>
</comment>
<dbReference type="Proteomes" id="UP000807306">
    <property type="component" value="Unassembled WGS sequence"/>
</dbReference>
<keyword evidence="3" id="KW-1185">Reference proteome</keyword>
<accession>A0A9P6EKC3</accession>
<dbReference type="InterPro" id="IPR032675">
    <property type="entry name" value="LRR_dom_sf"/>
</dbReference>
<organism evidence="2 3">
    <name type="scientific">Crepidotus variabilis</name>
    <dbReference type="NCBI Taxonomy" id="179855"/>
    <lineage>
        <taxon>Eukaryota</taxon>
        <taxon>Fungi</taxon>
        <taxon>Dikarya</taxon>
        <taxon>Basidiomycota</taxon>
        <taxon>Agaricomycotina</taxon>
        <taxon>Agaricomycetes</taxon>
        <taxon>Agaricomycetidae</taxon>
        <taxon>Agaricales</taxon>
        <taxon>Agaricineae</taxon>
        <taxon>Crepidotaceae</taxon>
        <taxon>Crepidotus</taxon>
    </lineage>
</organism>
<dbReference type="Gene3D" id="3.80.10.10">
    <property type="entry name" value="Ribonuclease Inhibitor"/>
    <property type="match status" value="1"/>
</dbReference>
<reference evidence="2" key="1">
    <citation type="submission" date="2020-11" db="EMBL/GenBank/DDBJ databases">
        <authorList>
            <consortium name="DOE Joint Genome Institute"/>
            <person name="Ahrendt S."/>
            <person name="Riley R."/>
            <person name="Andreopoulos W."/>
            <person name="Labutti K."/>
            <person name="Pangilinan J."/>
            <person name="Ruiz-Duenas F.J."/>
            <person name="Barrasa J.M."/>
            <person name="Sanchez-Garcia M."/>
            <person name="Camarero S."/>
            <person name="Miyauchi S."/>
            <person name="Serrano A."/>
            <person name="Linde D."/>
            <person name="Babiker R."/>
            <person name="Drula E."/>
            <person name="Ayuso-Fernandez I."/>
            <person name="Pacheco R."/>
            <person name="Padilla G."/>
            <person name="Ferreira P."/>
            <person name="Barriuso J."/>
            <person name="Kellner H."/>
            <person name="Castanera R."/>
            <person name="Alfaro M."/>
            <person name="Ramirez L."/>
            <person name="Pisabarro A.G."/>
            <person name="Kuo A."/>
            <person name="Tritt A."/>
            <person name="Lipzen A."/>
            <person name="He G."/>
            <person name="Yan M."/>
            <person name="Ng V."/>
            <person name="Cullen D."/>
            <person name="Martin F."/>
            <person name="Rosso M.-N."/>
            <person name="Henrissat B."/>
            <person name="Hibbett D."/>
            <person name="Martinez A.T."/>
            <person name="Grigoriev I.V."/>
        </authorList>
    </citation>
    <scope>NUCLEOTIDE SEQUENCE</scope>
    <source>
        <strain evidence="2">CBS 506.95</strain>
    </source>
</reference>
<feature type="region of interest" description="Disordered" evidence="1">
    <location>
        <begin position="507"/>
        <end position="535"/>
    </location>
</feature>
<name>A0A9P6EKC3_9AGAR</name>
<gene>
    <name evidence="2" type="ORF">CPB83DRAFT_905358</name>
</gene>
<dbReference type="OrthoDB" id="3172239at2759"/>
<feature type="compositionally biased region" description="Acidic residues" evidence="1">
    <location>
        <begin position="507"/>
        <end position="534"/>
    </location>
</feature>
<evidence type="ECO:0000313" key="2">
    <source>
        <dbReference type="EMBL" id="KAF9530412.1"/>
    </source>
</evidence>
<proteinExistence type="predicted"/>
<evidence type="ECO:0000313" key="3">
    <source>
        <dbReference type="Proteomes" id="UP000807306"/>
    </source>
</evidence>
<protein>
    <recommendedName>
        <fullName evidence="4">F-box domain-containing protein</fullName>
    </recommendedName>
</protein>
<dbReference type="EMBL" id="MU157840">
    <property type="protein sequence ID" value="KAF9530412.1"/>
    <property type="molecule type" value="Genomic_DNA"/>
</dbReference>